<feature type="transmembrane region" description="Helical" evidence="1">
    <location>
        <begin position="207"/>
        <end position="224"/>
    </location>
</feature>
<dbReference type="RefSeq" id="WP_094397226.1">
    <property type="nucleotide sequence ID" value="NZ_CP016893.1"/>
</dbReference>
<accession>A0A223HYQ2</accession>
<keyword evidence="1" id="KW-0472">Membrane</keyword>
<dbReference type="Pfam" id="PF09991">
    <property type="entry name" value="DUF2232"/>
    <property type="match status" value="1"/>
</dbReference>
<dbReference type="EMBL" id="CP016893">
    <property type="protein sequence ID" value="AST57414.1"/>
    <property type="molecule type" value="Genomic_DNA"/>
</dbReference>
<dbReference type="Proteomes" id="UP000214975">
    <property type="component" value="Chromosome"/>
</dbReference>
<feature type="transmembrane region" description="Helical" evidence="1">
    <location>
        <begin position="230"/>
        <end position="252"/>
    </location>
</feature>
<feature type="transmembrane region" description="Helical" evidence="1">
    <location>
        <begin position="98"/>
        <end position="117"/>
    </location>
</feature>
<feature type="transmembrane region" description="Helical" evidence="1">
    <location>
        <begin position="48"/>
        <end position="66"/>
    </location>
</feature>
<feature type="transmembrane region" description="Helical" evidence="1">
    <location>
        <begin position="165"/>
        <end position="186"/>
    </location>
</feature>
<evidence type="ECO:0000313" key="2">
    <source>
        <dbReference type="EMBL" id="AST57414.1"/>
    </source>
</evidence>
<reference evidence="2 3" key="1">
    <citation type="submission" date="2016-08" db="EMBL/GenBank/DDBJ databases">
        <title>A novel genetic cassette of butanologenic Thermoanaerobacterium thermosaccharolyticum that directly convert cellulose to butanol.</title>
        <authorList>
            <person name="Li T."/>
            <person name="He J."/>
        </authorList>
    </citation>
    <scope>NUCLEOTIDE SEQUENCE [LARGE SCALE GENOMIC DNA]</scope>
    <source>
        <strain evidence="2 3">TG57</strain>
    </source>
</reference>
<organism evidence="2 3">
    <name type="scientific">Thermoanaerobacterium thermosaccharolyticum</name>
    <name type="common">Clostridium thermosaccharolyticum</name>
    <dbReference type="NCBI Taxonomy" id="1517"/>
    <lineage>
        <taxon>Bacteria</taxon>
        <taxon>Bacillati</taxon>
        <taxon>Bacillota</taxon>
        <taxon>Clostridia</taxon>
        <taxon>Thermoanaerobacterales</taxon>
        <taxon>Thermoanaerobacteraceae</taxon>
        <taxon>Thermoanaerobacterium</taxon>
    </lineage>
</organism>
<name>A0A223HYQ2_THETR</name>
<evidence type="ECO:0000313" key="3">
    <source>
        <dbReference type="Proteomes" id="UP000214975"/>
    </source>
</evidence>
<dbReference type="AlphaFoldDB" id="A0A223HYQ2"/>
<dbReference type="PANTHER" id="PTHR41324:SF1">
    <property type="entry name" value="DUF2232 DOMAIN-CONTAINING PROTEIN"/>
    <property type="match status" value="1"/>
</dbReference>
<gene>
    <name evidence="2" type="ORF">Thert_01347</name>
</gene>
<evidence type="ECO:0000256" key="1">
    <source>
        <dbReference type="SAM" id="Phobius"/>
    </source>
</evidence>
<feature type="transmembrane region" description="Helical" evidence="1">
    <location>
        <begin position="72"/>
        <end position="89"/>
    </location>
</feature>
<proteinExistence type="predicted"/>
<dbReference type="PANTHER" id="PTHR41324">
    <property type="entry name" value="MEMBRANE PROTEIN-RELATED"/>
    <property type="match status" value="1"/>
</dbReference>
<dbReference type="InterPro" id="IPR018710">
    <property type="entry name" value="DUF2232"/>
</dbReference>
<keyword evidence="1" id="KW-1133">Transmembrane helix</keyword>
<sequence length="298" mass="33209">MDSKNIANAAIMIAMAVIIVLVGAYVPPLFFILFFVPVPISIVSIRSDLLYGILSTILVFIATFLFTDIITASIVAVISAIGIIMGYLIRKGNAPRDVVIETGAISLVGFVGLLYILKIFGINVINSISNDYTQIGNEVLTLYKNTPNEAAIRSMINYMIDTIKILLPSIFVIMIAIVVVANYMLLSRIMTKDQKVKRLPPFMFWRMPYMTGWIFIGALLYQYFVNSSIVASNLLLLLSIGFTISGLSYVKYFMTKRFNFSSAISNFILLALFLFPVTFSLMTLLGVIDTSMNLRKFT</sequence>
<protein>
    <submittedName>
        <fullName evidence="2">Membrane protein</fullName>
    </submittedName>
</protein>
<keyword evidence="1" id="KW-0812">Transmembrane</keyword>
<feature type="transmembrane region" description="Helical" evidence="1">
    <location>
        <begin position="6"/>
        <end position="36"/>
    </location>
</feature>
<feature type="transmembrane region" description="Helical" evidence="1">
    <location>
        <begin position="264"/>
        <end position="288"/>
    </location>
</feature>